<organism evidence="2 3">
    <name type="scientific">Shewanella hanedai</name>
    <name type="common">Alteromonas hanedai</name>
    <dbReference type="NCBI Taxonomy" id="25"/>
    <lineage>
        <taxon>Bacteria</taxon>
        <taxon>Pseudomonadati</taxon>
        <taxon>Pseudomonadota</taxon>
        <taxon>Gammaproteobacteria</taxon>
        <taxon>Alteromonadales</taxon>
        <taxon>Shewanellaceae</taxon>
        <taxon>Shewanella</taxon>
    </lineage>
</organism>
<dbReference type="RefSeq" id="WP_143564110.1">
    <property type="nucleotide sequence ID" value="NZ_BMPL01000006.1"/>
</dbReference>
<reference evidence="3" key="1">
    <citation type="submission" date="2019-07" db="EMBL/GenBank/DDBJ databases">
        <title>Shewanella sp. YLB-08 draft genomic sequence.</title>
        <authorList>
            <person name="Yu L."/>
        </authorList>
    </citation>
    <scope>NUCLEOTIDE SEQUENCE [LARGE SCALE GENOMIC DNA]</scope>
    <source>
        <strain evidence="3">JCM 20706</strain>
    </source>
</reference>
<dbReference type="Pfam" id="PF10670">
    <property type="entry name" value="DUF4198"/>
    <property type="match status" value="1"/>
</dbReference>
<proteinExistence type="predicted"/>
<dbReference type="EMBL" id="VKGK01000008">
    <property type="protein sequence ID" value="TRY14710.1"/>
    <property type="molecule type" value="Genomic_DNA"/>
</dbReference>
<comment type="caution">
    <text evidence="2">The sequence shown here is derived from an EMBL/GenBank/DDBJ whole genome shotgun (WGS) entry which is preliminary data.</text>
</comment>
<name>A0A553JQI6_SHEHA</name>
<dbReference type="InterPro" id="IPR019613">
    <property type="entry name" value="DUF4198"/>
</dbReference>
<feature type="chain" id="PRO_5021740430" evidence="1">
    <location>
        <begin position="22"/>
        <end position="271"/>
    </location>
</feature>
<protein>
    <submittedName>
        <fullName evidence="2">DUF4198 domain-containing protein</fullName>
    </submittedName>
</protein>
<dbReference type="Proteomes" id="UP000318126">
    <property type="component" value="Unassembled WGS sequence"/>
</dbReference>
<accession>A0A553JQI6</accession>
<keyword evidence="3" id="KW-1185">Reference proteome</keyword>
<feature type="signal peptide" evidence="1">
    <location>
        <begin position="1"/>
        <end position="21"/>
    </location>
</feature>
<evidence type="ECO:0000313" key="3">
    <source>
        <dbReference type="Proteomes" id="UP000318126"/>
    </source>
</evidence>
<sequence>MKFKTLLVGATALLFASQAAAHNRWFLPSHFNLSNDKGEWVMVDVTASNEAFNVDKPLGAEKMEIVAPDGKSVFPGSSYRGHRKSVVDVYLENDGTYQLKMGGEPKYWTSYKIKGEDKKQWLGNTNKQNRESKLPKGAYDVRTVESSSSIQTYITLNSPSENFAVNNQGLEFVPVTHPSDVAQGEEAKFKFIYNGKPESNVKVEILREGVRYRNDPENVELTTDAKGMISFTLEHAGRYLLIAEFEQEASDNALADDLHGQIFLTFEAVLN</sequence>
<keyword evidence="1" id="KW-0732">Signal</keyword>
<gene>
    <name evidence="2" type="ORF">FN961_08395</name>
</gene>
<evidence type="ECO:0000256" key="1">
    <source>
        <dbReference type="SAM" id="SignalP"/>
    </source>
</evidence>
<dbReference type="AlphaFoldDB" id="A0A553JQI6"/>
<dbReference type="OrthoDB" id="5943at2"/>
<evidence type="ECO:0000313" key="2">
    <source>
        <dbReference type="EMBL" id="TRY14710.1"/>
    </source>
</evidence>